<evidence type="ECO:0000313" key="2">
    <source>
        <dbReference type="Proteomes" id="UP000823851"/>
    </source>
</evidence>
<dbReference type="EMBL" id="DWUW01000143">
    <property type="protein sequence ID" value="HJD31289.1"/>
    <property type="molecule type" value="Genomic_DNA"/>
</dbReference>
<gene>
    <name evidence="1" type="ORF">H9912_05030</name>
</gene>
<protein>
    <submittedName>
        <fullName evidence="1">Uncharacterized protein</fullName>
    </submittedName>
</protein>
<proteinExistence type="predicted"/>
<reference evidence="1" key="1">
    <citation type="journal article" date="2021" name="PeerJ">
        <title>Extensive microbial diversity within the chicken gut microbiome revealed by metagenomics and culture.</title>
        <authorList>
            <person name="Gilroy R."/>
            <person name="Ravi A."/>
            <person name="Getino M."/>
            <person name="Pursley I."/>
            <person name="Horton D.L."/>
            <person name="Alikhan N.F."/>
            <person name="Baker D."/>
            <person name="Gharbi K."/>
            <person name="Hall N."/>
            <person name="Watson M."/>
            <person name="Adriaenssens E.M."/>
            <person name="Foster-Nyarko E."/>
            <person name="Jarju S."/>
            <person name="Secka A."/>
            <person name="Antonio M."/>
            <person name="Oren A."/>
            <person name="Chaudhuri R.R."/>
            <person name="La Ragione R."/>
            <person name="Hildebrand F."/>
            <person name="Pallen M.J."/>
        </authorList>
    </citation>
    <scope>NUCLEOTIDE SEQUENCE</scope>
    <source>
        <strain evidence="1">ChiHjej8B7-25341</strain>
    </source>
</reference>
<name>A0A9D2TZZ0_9FIRM</name>
<accession>A0A9D2TZZ0</accession>
<comment type="caution">
    <text evidence="1">The sequence shown here is derived from an EMBL/GenBank/DDBJ whole genome shotgun (WGS) entry which is preliminary data.</text>
</comment>
<sequence>MEKRQDEMELRLEKVESDTSALRHGQIEMHKELKNLSARVESTYMLALDAWGKSTENRNLLEAMH</sequence>
<reference evidence="1" key="2">
    <citation type="submission" date="2021-04" db="EMBL/GenBank/DDBJ databases">
        <authorList>
            <person name="Gilroy R."/>
        </authorList>
    </citation>
    <scope>NUCLEOTIDE SEQUENCE</scope>
    <source>
        <strain evidence="1">ChiHjej8B7-25341</strain>
    </source>
</reference>
<evidence type="ECO:0000313" key="1">
    <source>
        <dbReference type="EMBL" id="HJD31289.1"/>
    </source>
</evidence>
<organism evidence="1 2">
    <name type="scientific">Candidatus Eisenbergiella stercorigallinarum</name>
    <dbReference type="NCBI Taxonomy" id="2838557"/>
    <lineage>
        <taxon>Bacteria</taxon>
        <taxon>Bacillati</taxon>
        <taxon>Bacillota</taxon>
        <taxon>Clostridia</taxon>
        <taxon>Lachnospirales</taxon>
        <taxon>Lachnospiraceae</taxon>
        <taxon>Eisenbergiella</taxon>
    </lineage>
</organism>
<dbReference type="AlphaFoldDB" id="A0A9D2TZZ0"/>
<dbReference type="Proteomes" id="UP000823851">
    <property type="component" value="Unassembled WGS sequence"/>
</dbReference>